<proteinExistence type="predicted"/>
<dbReference type="RefSeq" id="WP_267926840.1">
    <property type="nucleotide sequence ID" value="NZ_AP024233.1"/>
</dbReference>
<organism evidence="2 3">
    <name type="scientific">Desulfolithobacter dissulfuricans</name>
    <dbReference type="NCBI Taxonomy" id="2795293"/>
    <lineage>
        <taxon>Bacteria</taxon>
        <taxon>Pseudomonadati</taxon>
        <taxon>Thermodesulfobacteriota</taxon>
        <taxon>Desulfobulbia</taxon>
        <taxon>Desulfobulbales</taxon>
        <taxon>Desulfobulbaceae</taxon>
        <taxon>Desulfolithobacter</taxon>
    </lineage>
</organism>
<dbReference type="AlphaFoldDB" id="A0A915U2E7"/>
<dbReference type="KEGG" id="ddu:GF1_24790"/>
<dbReference type="EMBL" id="AP024233">
    <property type="protein sequence ID" value="BCO10103.1"/>
    <property type="molecule type" value="Genomic_DNA"/>
</dbReference>
<dbReference type="InterPro" id="IPR029063">
    <property type="entry name" value="SAM-dependent_MTases_sf"/>
</dbReference>
<dbReference type="PANTHER" id="PTHR43667">
    <property type="entry name" value="CYCLOPROPANE-FATTY-ACYL-PHOSPHOLIPID SYNTHASE"/>
    <property type="match status" value="1"/>
</dbReference>
<feature type="domain" description="Methyltransferase" evidence="1">
    <location>
        <begin position="64"/>
        <end position="150"/>
    </location>
</feature>
<protein>
    <recommendedName>
        <fullName evidence="1">Methyltransferase domain-containing protein</fullName>
    </recommendedName>
</protein>
<name>A0A915U2E7_9BACT</name>
<evidence type="ECO:0000259" key="1">
    <source>
        <dbReference type="Pfam" id="PF13649"/>
    </source>
</evidence>
<gene>
    <name evidence="2" type="ORF">GF1_24790</name>
</gene>
<evidence type="ECO:0000313" key="3">
    <source>
        <dbReference type="Proteomes" id="UP001063350"/>
    </source>
</evidence>
<reference evidence="2" key="1">
    <citation type="submission" date="2020-12" db="EMBL/GenBank/DDBJ databases">
        <title>Desulfobium dissulfuricans gen. nov., sp. nov., a novel mesophilic, sulfate-reducing bacterium isolated from a deep-sea hydrothermal vent.</title>
        <authorList>
            <person name="Hashimoto Y."/>
            <person name="Tame A."/>
            <person name="Sawayama S."/>
            <person name="Miyazaki J."/>
            <person name="Takai K."/>
            <person name="Nakagawa S."/>
        </authorList>
    </citation>
    <scope>NUCLEOTIDE SEQUENCE</scope>
    <source>
        <strain evidence="2">GF1</strain>
    </source>
</reference>
<dbReference type="SUPFAM" id="SSF53335">
    <property type="entry name" value="S-adenosyl-L-methionine-dependent methyltransferases"/>
    <property type="match status" value="1"/>
</dbReference>
<dbReference type="InterPro" id="IPR050723">
    <property type="entry name" value="CFA/CMAS"/>
</dbReference>
<evidence type="ECO:0000313" key="2">
    <source>
        <dbReference type="EMBL" id="BCO10103.1"/>
    </source>
</evidence>
<sequence>MNITSFEDIDWNALWHLARKKKSWRSKGAADWDRRAPSFARRTASSIYTEKFLQLLQPDPGWSVLDVGCGPGSLTLPLARKVLRVTALDFSQAMLDILERDAVRQGIDNITPVHLSWTDDWASHGLKPHDLAIASRSMSVPDLREALEKLNAFATRRVCLTDRVAHGPMDPDAFAALGRKLESGPDYIYTINLLYQLGHRASVNFIELEKELHYSSFAEAMESYTWMFRDLTAGERQRLEDYVRSIATFHGDGSVTTRRQHPPIWAFISWKPRQERN</sequence>
<keyword evidence="3" id="KW-1185">Reference proteome</keyword>
<dbReference type="Proteomes" id="UP001063350">
    <property type="component" value="Chromosome"/>
</dbReference>
<dbReference type="Gene3D" id="3.40.50.150">
    <property type="entry name" value="Vaccinia Virus protein VP39"/>
    <property type="match status" value="1"/>
</dbReference>
<dbReference type="PANTHER" id="PTHR43667:SF2">
    <property type="entry name" value="FATTY ACID C-METHYL TRANSFERASE"/>
    <property type="match status" value="1"/>
</dbReference>
<dbReference type="InterPro" id="IPR041698">
    <property type="entry name" value="Methyltransf_25"/>
</dbReference>
<accession>A0A915U2E7</accession>
<dbReference type="CDD" id="cd02440">
    <property type="entry name" value="AdoMet_MTases"/>
    <property type="match status" value="1"/>
</dbReference>
<dbReference type="Pfam" id="PF13649">
    <property type="entry name" value="Methyltransf_25"/>
    <property type="match status" value="1"/>
</dbReference>